<gene>
    <name evidence="2" type="ORF">R3P38DRAFT_3207569</name>
</gene>
<evidence type="ECO:0000259" key="1">
    <source>
        <dbReference type="Pfam" id="PF00652"/>
    </source>
</evidence>
<evidence type="ECO:0000313" key="2">
    <source>
        <dbReference type="EMBL" id="KAK7012973.1"/>
    </source>
</evidence>
<dbReference type="EMBL" id="JAWWNJ010000061">
    <property type="protein sequence ID" value="KAK7012973.1"/>
    <property type="molecule type" value="Genomic_DNA"/>
</dbReference>
<dbReference type="InterPro" id="IPR000772">
    <property type="entry name" value="Ricin_B_lectin"/>
</dbReference>
<name>A0AAW0ALN4_9AGAR</name>
<protein>
    <recommendedName>
        <fullName evidence="1">Ricin B lectin domain-containing protein</fullName>
    </recommendedName>
</protein>
<feature type="domain" description="Ricin B lectin" evidence="1">
    <location>
        <begin position="35"/>
        <end position="158"/>
    </location>
</feature>
<dbReference type="Gene3D" id="2.80.10.50">
    <property type="match status" value="1"/>
</dbReference>
<evidence type="ECO:0000313" key="3">
    <source>
        <dbReference type="Proteomes" id="UP001362999"/>
    </source>
</evidence>
<dbReference type="SUPFAM" id="SSF50370">
    <property type="entry name" value="Ricin B-like lectins"/>
    <property type="match status" value="1"/>
</dbReference>
<dbReference type="InterPro" id="IPR035992">
    <property type="entry name" value="Ricin_B-like_lectins"/>
</dbReference>
<dbReference type="PROSITE" id="PS50231">
    <property type="entry name" value="RICIN_B_LECTIN"/>
    <property type="match status" value="1"/>
</dbReference>
<dbReference type="AlphaFoldDB" id="A0AAW0ALN4"/>
<dbReference type="Proteomes" id="UP001362999">
    <property type="component" value="Unassembled WGS sequence"/>
</dbReference>
<comment type="caution">
    <text evidence="2">The sequence shown here is derived from an EMBL/GenBank/DDBJ whole genome shotgun (WGS) entry which is preliminary data.</text>
</comment>
<accession>A0AAW0ALN4</accession>
<proteinExistence type="predicted"/>
<sequence length="163" mass="17463">MGQPASYKKPWASSHSIVSFLSQPTGLGRSVSASTTEFCFTAKTNVSGEPLTVQPCVAANSTSTTENLNHIFNLSFTQDGGAQPITIFGDKCIEVTPTSTLQIATCSPGKQAQQWIMLKSSLQWAGTDECIEVPEGEVVSGNVLKVGTCETEEGKQRWMTRLA</sequence>
<organism evidence="2 3">
    <name type="scientific">Favolaschia claudopus</name>
    <dbReference type="NCBI Taxonomy" id="2862362"/>
    <lineage>
        <taxon>Eukaryota</taxon>
        <taxon>Fungi</taxon>
        <taxon>Dikarya</taxon>
        <taxon>Basidiomycota</taxon>
        <taxon>Agaricomycotina</taxon>
        <taxon>Agaricomycetes</taxon>
        <taxon>Agaricomycetidae</taxon>
        <taxon>Agaricales</taxon>
        <taxon>Marasmiineae</taxon>
        <taxon>Mycenaceae</taxon>
        <taxon>Favolaschia</taxon>
    </lineage>
</organism>
<dbReference type="Pfam" id="PF00652">
    <property type="entry name" value="Ricin_B_lectin"/>
    <property type="match status" value="1"/>
</dbReference>
<reference evidence="2 3" key="1">
    <citation type="journal article" date="2024" name="J Genomics">
        <title>Draft genome sequencing and assembly of Favolaschia claudopus CIRM-BRFM 2984 isolated from oak limbs.</title>
        <authorList>
            <person name="Navarro D."/>
            <person name="Drula E."/>
            <person name="Chaduli D."/>
            <person name="Cazenave R."/>
            <person name="Ahrendt S."/>
            <person name="Wang J."/>
            <person name="Lipzen A."/>
            <person name="Daum C."/>
            <person name="Barry K."/>
            <person name="Grigoriev I.V."/>
            <person name="Favel A."/>
            <person name="Rosso M.N."/>
            <person name="Martin F."/>
        </authorList>
    </citation>
    <scope>NUCLEOTIDE SEQUENCE [LARGE SCALE GENOMIC DNA]</scope>
    <source>
        <strain evidence="2 3">CIRM-BRFM 2984</strain>
    </source>
</reference>
<keyword evidence="3" id="KW-1185">Reference proteome</keyword>